<dbReference type="STRING" id="497964.CfE428DRAFT_2873"/>
<comment type="caution">
    <text evidence="1">The sequence shown here is derived from an EMBL/GenBank/DDBJ whole genome shotgun (WGS) entry which is preliminary data.</text>
</comment>
<gene>
    <name evidence="1" type="ORF">CfE428DRAFT_2873</name>
</gene>
<dbReference type="EMBL" id="ABVL01000007">
    <property type="protein sequence ID" value="EDY19697.1"/>
    <property type="molecule type" value="Genomic_DNA"/>
</dbReference>
<reference evidence="1 2" key="1">
    <citation type="journal article" date="2011" name="J. Bacteriol.">
        <title>Genome sequence of Chthoniobacter flavus Ellin428, an aerobic heterotrophic soil bacterium.</title>
        <authorList>
            <person name="Kant R."/>
            <person name="van Passel M.W."/>
            <person name="Palva A."/>
            <person name="Lucas S."/>
            <person name="Lapidus A."/>
            <person name="Glavina Del Rio T."/>
            <person name="Dalin E."/>
            <person name="Tice H."/>
            <person name="Bruce D."/>
            <person name="Goodwin L."/>
            <person name="Pitluck S."/>
            <person name="Larimer F.W."/>
            <person name="Land M.L."/>
            <person name="Hauser L."/>
            <person name="Sangwan P."/>
            <person name="de Vos W.M."/>
            <person name="Janssen P.H."/>
            <person name="Smidt H."/>
        </authorList>
    </citation>
    <scope>NUCLEOTIDE SEQUENCE [LARGE SCALE GENOMIC DNA]</scope>
    <source>
        <strain evidence="1 2">Ellin428</strain>
    </source>
</reference>
<keyword evidence="2" id="KW-1185">Reference proteome</keyword>
<dbReference type="AlphaFoldDB" id="B4D1T5"/>
<name>B4D1T5_9BACT</name>
<protein>
    <submittedName>
        <fullName evidence="1">Uncharacterized protein</fullName>
    </submittedName>
</protein>
<dbReference type="eggNOG" id="ENOG50346CU">
    <property type="taxonomic scope" value="Bacteria"/>
</dbReference>
<evidence type="ECO:0000313" key="1">
    <source>
        <dbReference type="EMBL" id="EDY19697.1"/>
    </source>
</evidence>
<accession>B4D1T5</accession>
<dbReference type="Proteomes" id="UP000005824">
    <property type="component" value="Unassembled WGS sequence"/>
</dbReference>
<dbReference type="InParanoid" id="B4D1T5"/>
<dbReference type="RefSeq" id="WP_006980198.1">
    <property type="nucleotide sequence ID" value="NZ_ABVL01000007.1"/>
</dbReference>
<sequence>MSWPVTTRDLAPGDAKSASLDLSHFDLVRIRSTHHPLFDEAYGRLWQEFGPRDEMEQREVLERRFQLGSRFYYEMALVRADGDFMAVRDHTAAMTRNNLGVVVHLSHNLVAPQARRTGLAGWMRALPIAAAFGCIGANPAPLSLLTPITLLAEMEYAQPNDPTSAIRLQAYERAGFRKIDPQVIHFFQPDFRPPDVIDATGGARPLPFQLIVRRIHREDQDTICGAEVRQLVETLYDIYRPQFRAADLAHPSLSLDGYPADDAVISLLPPTQC</sequence>
<proteinExistence type="predicted"/>
<organism evidence="1 2">
    <name type="scientific">Chthoniobacter flavus Ellin428</name>
    <dbReference type="NCBI Taxonomy" id="497964"/>
    <lineage>
        <taxon>Bacteria</taxon>
        <taxon>Pseudomonadati</taxon>
        <taxon>Verrucomicrobiota</taxon>
        <taxon>Spartobacteria</taxon>
        <taxon>Chthoniobacterales</taxon>
        <taxon>Chthoniobacteraceae</taxon>
        <taxon>Chthoniobacter</taxon>
    </lineage>
</organism>
<evidence type="ECO:0000313" key="2">
    <source>
        <dbReference type="Proteomes" id="UP000005824"/>
    </source>
</evidence>